<evidence type="ECO:0000313" key="1">
    <source>
        <dbReference type="EMBL" id="KZT03167.1"/>
    </source>
</evidence>
<dbReference type="Proteomes" id="UP000076871">
    <property type="component" value="Unassembled WGS sequence"/>
</dbReference>
<accession>A0A165CP84</accession>
<dbReference type="EMBL" id="KV427646">
    <property type="protein sequence ID" value="KZT03167.1"/>
    <property type="molecule type" value="Genomic_DNA"/>
</dbReference>
<dbReference type="InParanoid" id="A0A165CP84"/>
<keyword evidence="2" id="KW-1185">Reference proteome</keyword>
<proteinExistence type="predicted"/>
<gene>
    <name evidence="1" type="ORF">LAESUDRAFT_716357</name>
</gene>
<reference evidence="1 2" key="1">
    <citation type="journal article" date="2016" name="Mol. Biol. Evol.">
        <title>Comparative Genomics of Early-Diverging Mushroom-Forming Fungi Provides Insights into the Origins of Lignocellulose Decay Capabilities.</title>
        <authorList>
            <person name="Nagy L.G."/>
            <person name="Riley R."/>
            <person name="Tritt A."/>
            <person name="Adam C."/>
            <person name="Daum C."/>
            <person name="Floudas D."/>
            <person name="Sun H."/>
            <person name="Yadav J.S."/>
            <person name="Pangilinan J."/>
            <person name="Larsson K.H."/>
            <person name="Matsuura K."/>
            <person name="Barry K."/>
            <person name="Labutti K."/>
            <person name="Kuo R."/>
            <person name="Ohm R.A."/>
            <person name="Bhattacharya S.S."/>
            <person name="Shirouzu T."/>
            <person name="Yoshinaga Y."/>
            <person name="Martin F.M."/>
            <person name="Grigoriev I.V."/>
            <person name="Hibbett D.S."/>
        </authorList>
    </citation>
    <scope>NUCLEOTIDE SEQUENCE [LARGE SCALE GENOMIC DNA]</scope>
    <source>
        <strain evidence="1 2">93-53</strain>
    </source>
</reference>
<dbReference type="GeneID" id="63824274"/>
<organism evidence="1 2">
    <name type="scientific">Laetiporus sulphureus 93-53</name>
    <dbReference type="NCBI Taxonomy" id="1314785"/>
    <lineage>
        <taxon>Eukaryota</taxon>
        <taxon>Fungi</taxon>
        <taxon>Dikarya</taxon>
        <taxon>Basidiomycota</taxon>
        <taxon>Agaricomycotina</taxon>
        <taxon>Agaricomycetes</taxon>
        <taxon>Polyporales</taxon>
        <taxon>Laetiporus</taxon>
    </lineage>
</organism>
<dbReference type="AlphaFoldDB" id="A0A165CP84"/>
<protein>
    <submittedName>
        <fullName evidence="1">Uncharacterized protein</fullName>
    </submittedName>
</protein>
<evidence type="ECO:0000313" key="2">
    <source>
        <dbReference type="Proteomes" id="UP000076871"/>
    </source>
</evidence>
<sequence length="180" mass="20820">MNAWNWTIEERVAAVQRLKSAFSHRVHGALHDRKTWFFAVSLALDNVPLNSLTTQKQNDGGVSEFHTSAKDAPRLCRRHHCNRHYLEGVRSRATGRRMRVRLRGRFNSESRWRAPRRRVAAEQPNWTAVRAVADRRWLDGVRALAILAVERHAKTREANYCECRHAHRLLLGNTLGLSTL</sequence>
<name>A0A165CP84_9APHY</name>
<dbReference type="RefSeq" id="XP_040760907.1">
    <property type="nucleotide sequence ID" value="XM_040907245.1"/>
</dbReference>